<dbReference type="Pfam" id="PF01455">
    <property type="entry name" value="HupF_HypC"/>
    <property type="match status" value="1"/>
</dbReference>
<dbReference type="EMBL" id="UAVL01000001">
    <property type="protein sequence ID" value="SQA60681.1"/>
    <property type="molecule type" value="Genomic_DNA"/>
</dbReference>
<protein>
    <recommendedName>
        <fullName evidence="3">Hydrogenase maturation factor HybG</fullName>
    </recommendedName>
</protein>
<dbReference type="NCBIfam" id="TIGR00074">
    <property type="entry name" value="hypC_hupF"/>
    <property type="match status" value="1"/>
</dbReference>
<evidence type="ECO:0000313" key="5">
    <source>
        <dbReference type="Proteomes" id="UP000251313"/>
    </source>
</evidence>
<dbReference type="AlphaFoldDB" id="A0AB38FT40"/>
<dbReference type="PROSITE" id="PS01097">
    <property type="entry name" value="HUPF_HYPC"/>
    <property type="match status" value="1"/>
</dbReference>
<comment type="caution">
    <text evidence="4">The sequence shown here is derived from an EMBL/GenBank/DDBJ whole genome shotgun (WGS) entry which is preliminary data.</text>
</comment>
<evidence type="ECO:0000256" key="1">
    <source>
        <dbReference type="ARBA" id="ARBA00004711"/>
    </source>
</evidence>
<dbReference type="Proteomes" id="UP000251313">
    <property type="component" value="Unassembled WGS sequence"/>
</dbReference>
<dbReference type="Gene3D" id="2.30.30.140">
    <property type="match status" value="1"/>
</dbReference>
<dbReference type="InterPro" id="IPR001109">
    <property type="entry name" value="Hydrogenase_HupF/HypC"/>
</dbReference>
<comment type="pathway">
    <text evidence="1">Protein modification; [NiFe] hydrogenase maturation.</text>
</comment>
<dbReference type="GO" id="GO:0051604">
    <property type="term" value="P:protein maturation"/>
    <property type="evidence" value="ECO:0007669"/>
    <property type="project" value="TreeGrafter"/>
</dbReference>
<organism evidence="4 5">
    <name type="scientific">Yokenella regensburgei</name>
    <dbReference type="NCBI Taxonomy" id="158877"/>
    <lineage>
        <taxon>Bacteria</taxon>
        <taxon>Pseudomonadati</taxon>
        <taxon>Pseudomonadota</taxon>
        <taxon>Gammaproteobacteria</taxon>
        <taxon>Enterobacterales</taxon>
        <taxon>Enterobacteriaceae</taxon>
        <taxon>Yokenella</taxon>
    </lineage>
</organism>
<dbReference type="SUPFAM" id="SSF159127">
    <property type="entry name" value="HupF/HypC-like"/>
    <property type="match status" value="1"/>
</dbReference>
<comment type="similarity">
    <text evidence="2">Belongs to the HupF/HypC family.</text>
</comment>
<dbReference type="PRINTS" id="PR00445">
    <property type="entry name" value="HUPFHYPC"/>
</dbReference>
<dbReference type="RefSeq" id="WP_038257818.1">
    <property type="nucleotide sequence ID" value="NZ_JAABVJ010000006.1"/>
</dbReference>
<evidence type="ECO:0000256" key="2">
    <source>
        <dbReference type="ARBA" id="ARBA00006018"/>
    </source>
</evidence>
<evidence type="ECO:0000313" key="4">
    <source>
        <dbReference type="EMBL" id="SQA60681.1"/>
    </source>
</evidence>
<dbReference type="PANTHER" id="PTHR35177">
    <property type="entry name" value="HYDROGENASE MATURATION FACTOR HYBG"/>
    <property type="match status" value="1"/>
</dbReference>
<dbReference type="GO" id="GO:1902670">
    <property type="term" value="F:carbon dioxide binding"/>
    <property type="evidence" value="ECO:0007669"/>
    <property type="project" value="TreeGrafter"/>
</dbReference>
<reference evidence="4 5" key="1">
    <citation type="submission" date="2018-06" db="EMBL/GenBank/DDBJ databases">
        <authorList>
            <consortium name="Pathogen Informatics"/>
            <person name="Doyle S."/>
        </authorList>
    </citation>
    <scope>NUCLEOTIDE SEQUENCE [LARGE SCALE GENOMIC DNA]</scope>
    <source>
        <strain evidence="4 5">NCTC11967</strain>
    </source>
</reference>
<gene>
    <name evidence="4" type="primary">hypC_1</name>
    <name evidence="4" type="ORF">NCTC11967_00804</name>
</gene>
<accession>A0AB38FT40</accession>
<sequence>MCIGIPGKVTAVGRDSLQLATADVGGIAVKINISLIDEDDPQALIGQWVLIHVGFAMSLIDEEAALETLAALENMRTVGSAGAEY</sequence>
<evidence type="ECO:0000256" key="3">
    <source>
        <dbReference type="ARBA" id="ARBA00071840"/>
    </source>
</evidence>
<dbReference type="FunFam" id="2.30.30.140:FF:000022">
    <property type="entry name" value="Hydrogenase assembly chaperone HybG"/>
    <property type="match status" value="1"/>
</dbReference>
<proteinExistence type="inferred from homology"/>
<dbReference type="PANTHER" id="PTHR35177:SF2">
    <property type="entry name" value="HYDROGENASE MATURATION FACTOR HYBG"/>
    <property type="match status" value="1"/>
</dbReference>
<name>A0AB38FT40_9ENTR</name>
<dbReference type="InterPro" id="IPR019812">
    <property type="entry name" value="Hydgase_assmbl_chp_CS"/>
</dbReference>
<dbReference type="GO" id="GO:0005506">
    <property type="term" value="F:iron ion binding"/>
    <property type="evidence" value="ECO:0007669"/>
    <property type="project" value="TreeGrafter"/>
</dbReference>